<reference evidence="2" key="1">
    <citation type="journal article" date="2014" name="Front. Microbiol.">
        <title>High frequency of phylogenetically diverse reductive dehalogenase-homologous genes in deep subseafloor sedimentary metagenomes.</title>
        <authorList>
            <person name="Kawai M."/>
            <person name="Futagami T."/>
            <person name="Toyoda A."/>
            <person name="Takaki Y."/>
            <person name="Nishi S."/>
            <person name="Hori S."/>
            <person name="Arai W."/>
            <person name="Tsubouchi T."/>
            <person name="Morono Y."/>
            <person name="Uchiyama I."/>
            <person name="Ito T."/>
            <person name="Fujiyama A."/>
            <person name="Inagaki F."/>
            <person name="Takami H."/>
        </authorList>
    </citation>
    <scope>NUCLEOTIDE SEQUENCE</scope>
    <source>
        <strain evidence="2">Expedition CK06-06</strain>
    </source>
</reference>
<feature type="compositionally biased region" description="Basic residues" evidence="1">
    <location>
        <begin position="117"/>
        <end position="127"/>
    </location>
</feature>
<sequence>MITGEFVRQRLMEAGDRGVVIADLHTERKEHWEELELRPVRGVYQSFARFFYWLFQLGFIEKTGETEPSSGKGDDYKLQSDRTYYRITPVGIGADIDKWSNPRRTLYPRKEEEKRVNYHKKKGGKIGRPREADRVAEVEKRPRGRPP</sequence>
<feature type="non-terminal residue" evidence="2">
    <location>
        <position position="147"/>
    </location>
</feature>
<feature type="compositionally biased region" description="Basic and acidic residues" evidence="1">
    <location>
        <begin position="128"/>
        <end position="141"/>
    </location>
</feature>
<evidence type="ECO:0000256" key="1">
    <source>
        <dbReference type="SAM" id="MobiDB-lite"/>
    </source>
</evidence>
<comment type="caution">
    <text evidence="2">The sequence shown here is derived from an EMBL/GenBank/DDBJ whole genome shotgun (WGS) entry which is preliminary data.</text>
</comment>
<protein>
    <submittedName>
        <fullName evidence="2">Uncharacterized protein</fullName>
    </submittedName>
</protein>
<proteinExistence type="predicted"/>
<dbReference type="EMBL" id="BARV01006946">
    <property type="protein sequence ID" value="GAI17982.1"/>
    <property type="molecule type" value="Genomic_DNA"/>
</dbReference>
<name>X1LFB2_9ZZZZ</name>
<gene>
    <name evidence="2" type="ORF">S06H3_14210</name>
</gene>
<evidence type="ECO:0000313" key="2">
    <source>
        <dbReference type="EMBL" id="GAI17982.1"/>
    </source>
</evidence>
<accession>X1LFB2</accession>
<organism evidence="2">
    <name type="scientific">marine sediment metagenome</name>
    <dbReference type="NCBI Taxonomy" id="412755"/>
    <lineage>
        <taxon>unclassified sequences</taxon>
        <taxon>metagenomes</taxon>
        <taxon>ecological metagenomes</taxon>
    </lineage>
</organism>
<dbReference type="AlphaFoldDB" id="X1LFB2"/>
<feature type="region of interest" description="Disordered" evidence="1">
    <location>
        <begin position="110"/>
        <end position="147"/>
    </location>
</feature>